<organism evidence="21 22">
    <name type="scientific">Silurus meridionalis</name>
    <name type="common">Southern catfish</name>
    <name type="synonym">Silurus soldatovi meridionalis</name>
    <dbReference type="NCBI Taxonomy" id="175797"/>
    <lineage>
        <taxon>Eukaryota</taxon>
        <taxon>Metazoa</taxon>
        <taxon>Chordata</taxon>
        <taxon>Craniata</taxon>
        <taxon>Vertebrata</taxon>
        <taxon>Euteleostomi</taxon>
        <taxon>Actinopterygii</taxon>
        <taxon>Neopterygii</taxon>
        <taxon>Teleostei</taxon>
        <taxon>Ostariophysi</taxon>
        <taxon>Siluriformes</taxon>
        <taxon>Siluridae</taxon>
        <taxon>Silurus</taxon>
    </lineage>
</organism>
<keyword evidence="2" id="KW-0245">EGF-like domain</keyword>
<evidence type="ECO:0000259" key="19">
    <source>
        <dbReference type="PROSITE" id="PS50144"/>
    </source>
</evidence>
<dbReference type="PROSITE" id="PS00740">
    <property type="entry name" value="MAM_1"/>
    <property type="match status" value="1"/>
</dbReference>
<name>A0A8T0ADL1_SILME</name>
<evidence type="ECO:0000259" key="18">
    <source>
        <dbReference type="PROSITE" id="PS50060"/>
    </source>
</evidence>
<dbReference type="SMART" id="SM00235">
    <property type="entry name" value="ZnMc"/>
    <property type="match status" value="1"/>
</dbReference>
<feature type="domain" description="MATH" evidence="19">
    <location>
        <begin position="381"/>
        <end position="562"/>
    </location>
</feature>
<dbReference type="SUPFAM" id="SSF49899">
    <property type="entry name" value="Concanavalin A-like lectins/glucanases"/>
    <property type="match status" value="1"/>
</dbReference>
<keyword evidence="13" id="KW-1015">Disulfide bond</keyword>
<keyword evidence="6" id="KW-0732">Signal</keyword>
<reference evidence="21" key="1">
    <citation type="submission" date="2020-08" db="EMBL/GenBank/DDBJ databases">
        <title>Chromosome-level assembly of Southern catfish (Silurus meridionalis) provides insights into visual adaptation to the nocturnal and benthic lifestyles.</title>
        <authorList>
            <person name="Zhang Y."/>
            <person name="Wang D."/>
            <person name="Peng Z."/>
        </authorList>
    </citation>
    <scope>NUCLEOTIDE SEQUENCE</scope>
    <source>
        <strain evidence="21">SWU-2019-XX</strain>
        <tissue evidence="21">Muscle</tissue>
    </source>
</reference>
<comment type="caution">
    <text evidence="15">Lacks conserved residue(s) required for the propagation of feature annotation.</text>
</comment>
<feature type="transmembrane region" description="Helical" evidence="17">
    <location>
        <begin position="598"/>
        <end position="620"/>
    </location>
</feature>
<keyword evidence="3 15" id="KW-0645">Protease</keyword>
<dbReference type="InterPro" id="IPR013320">
    <property type="entry name" value="ConA-like_dom_sf"/>
</dbReference>
<dbReference type="InterPro" id="IPR002083">
    <property type="entry name" value="MATH/TRAF_dom"/>
</dbReference>
<evidence type="ECO:0000256" key="6">
    <source>
        <dbReference type="ARBA" id="ARBA00022729"/>
    </source>
</evidence>
<dbReference type="Pfam" id="PF01400">
    <property type="entry name" value="Astacin"/>
    <property type="match status" value="1"/>
</dbReference>
<dbReference type="Gene3D" id="2.60.120.200">
    <property type="match status" value="1"/>
</dbReference>
<dbReference type="PANTHER" id="PTHR10127:SF882">
    <property type="entry name" value="MEPRIN A SUBUNIT"/>
    <property type="match status" value="1"/>
</dbReference>
<evidence type="ECO:0000256" key="13">
    <source>
        <dbReference type="ARBA" id="ARBA00023157"/>
    </source>
</evidence>
<dbReference type="SUPFAM" id="SSF55486">
    <property type="entry name" value="Metalloproteases ('zincins'), catalytic domain"/>
    <property type="match status" value="1"/>
</dbReference>
<dbReference type="PRINTS" id="PR00020">
    <property type="entry name" value="MAMDOMAIN"/>
</dbReference>
<keyword evidence="5 15" id="KW-0479">Metal-binding</keyword>
<dbReference type="PANTHER" id="PTHR10127">
    <property type="entry name" value="DISCOIDIN, CUB, EGF, LAMININ , AND ZINC METALLOPROTEASE DOMAIN CONTAINING"/>
    <property type="match status" value="1"/>
</dbReference>
<dbReference type="Pfam" id="PF22486">
    <property type="entry name" value="MATH_2"/>
    <property type="match status" value="1"/>
</dbReference>
<dbReference type="GO" id="GO:0016020">
    <property type="term" value="C:membrane"/>
    <property type="evidence" value="ECO:0007669"/>
    <property type="project" value="UniProtKB-SubCell"/>
</dbReference>
<evidence type="ECO:0000256" key="7">
    <source>
        <dbReference type="ARBA" id="ARBA00022801"/>
    </source>
</evidence>
<keyword evidence="9 17" id="KW-1133">Transmembrane helix</keyword>
<dbReference type="EMBL" id="JABFDY010000023">
    <property type="protein sequence ID" value="KAF7690200.1"/>
    <property type="molecule type" value="Genomic_DNA"/>
</dbReference>
<accession>A0A8T0ADL1</accession>
<evidence type="ECO:0000256" key="16">
    <source>
        <dbReference type="RuleBase" id="RU361183"/>
    </source>
</evidence>
<proteinExistence type="predicted"/>
<evidence type="ECO:0000256" key="14">
    <source>
        <dbReference type="ARBA" id="ARBA00023180"/>
    </source>
</evidence>
<evidence type="ECO:0000313" key="21">
    <source>
        <dbReference type="EMBL" id="KAF7690200.1"/>
    </source>
</evidence>
<evidence type="ECO:0000256" key="4">
    <source>
        <dbReference type="ARBA" id="ARBA00022692"/>
    </source>
</evidence>
<feature type="binding site" evidence="15">
    <location>
        <position position="138"/>
    </location>
    <ligand>
        <name>Zn(2+)</name>
        <dbReference type="ChEBI" id="CHEBI:29105"/>
        <note>catalytic</note>
    </ligand>
</feature>
<evidence type="ECO:0000256" key="11">
    <source>
        <dbReference type="ARBA" id="ARBA00023136"/>
    </source>
</evidence>
<dbReference type="Gene3D" id="3.40.390.10">
    <property type="entry name" value="Collagenase (Catalytic Domain)"/>
    <property type="match status" value="1"/>
</dbReference>
<evidence type="ECO:0000256" key="12">
    <source>
        <dbReference type="ARBA" id="ARBA00023145"/>
    </source>
</evidence>
<dbReference type="InterPro" id="IPR006026">
    <property type="entry name" value="Peptidase_Metallo"/>
</dbReference>
<dbReference type="AlphaFoldDB" id="A0A8T0ADL1"/>
<feature type="binding site" evidence="15">
    <location>
        <position position="142"/>
    </location>
    <ligand>
        <name>Zn(2+)</name>
        <dbReference type="ChEBI" id="CHEBI:29105"/>
        <note>catalytic</note>
    </ligand>
</feature>
<dbReference type="CDD" id="cd06263">
    <property type="entry name" value="MAM"/>
    <property type="match status" value="1"/>
</dbReference>
<dbReference type="InterPro" id="IPR000998">
    <property type="entry name" value="MAM_dom"/>
</dbReference>
<evidence type="ECO:0000256" key="15">
    <source>
        <dbReference type="PROSITE-ProRule" id="PRU01211"/>
    </source>
</evidence>
<evidence type="ECO:0000256" key="2">
    <source>
        <dbReference type="ARBA" id="ARBA00022536"/>
    </source>
</evidence>
<dbReference type="FunFam" id="3.40.390.10:FF:000015">
    <property type="entry name" value="Meprin A subunit"/>
    <property type="match status" value="1"/>
</dbReference>
<evidence type="ECO:0000256" key="1">
    <source>
        <dbReference type="ARBA" id="ARBA00004479"/>
    </source>
</evidence>
<dbReference type="InterPro" id="IPR008974">
    <property type="entry name" value="TRAF-like"/>
</dbReference>
<feature type="binding site" evidence="15">
    <location>
        <position position="148"/>
    </location>
    <ligand>
        <name>Zn(2+)</name>
        <dbReference type="ChEBI" id="CHEBI:29105"/>
        <note>catalytic</note>
    </ligand>
</feature>
<dbReference type="EC" id="3.4.24.-" evidence="16"/>
<dbReference type="InterPro" id="IPR024079">
    <property type="entry name" value="MetalloPept_cat_dom_sf"/>
</dbReference>
<keyword evidence="22" id="KW-1185">Reference proteome</keyword>
<keyword evidence="10 15" id="KW-0482">Metalloprotease</keyword>
<dbReference type="Proteomes" id="UP000606274">
    <property type="component" value="Unassembled WGS sequence"/>
</dbReference>
<dbReference type="GO" id="GO:0008270">
    <property type="term" value="F:zinc ion binding"/>
    <property type="evidence" value="ECO:0007669"/>
    <property type="project" value="UniProtKB-UniRule"/>
</dbReference>
<keyword evidence="4 17" id="KW-0812">Transmembrane</keyword>
<dbReference type="SMART" id="SM00137">
    <property type="entry name" value="MAM"/>
    <property type="match status" value="1"/>
</dbReference>
<evidence type="ECO:0000256" key="8">
    <source>
        <dbReference type="ARBA" id="ARBA00022833"/>
    </source>
</evidence>
<evidence type="ECO:0000259" key="20">
    <source>
        <dbReference type="PROSITE" id="PS51864"/>
    </source>
</evidence>
<dbReference type="SUPFAM" id="SSF49599">
    <property type="entry name" value="TRAF domain-like"/>
    <property type="match status" value="1"/>
</dbReference>
<dbReference type="PRINTS" id="PR00480">
    <property type="entry name" value="ASTACIN"/>
</dbReference>
<evidence type="ECO:0000256" key="5">
    <source>
        <dbReference type="ARBA" id="ARBA00022723"/>
    </source>
</evidence>
<dbReference type="Gene3D" id="2.60.210.10">
    <property type="entry name" value="Apoptosis, Tumor Necrosis Factor Receptor Associated Protein 2, Chain A"/>
    <property type="match status" value="1"/>
</dbReference>
<keyword evidence="11 17" id="KW-0472">Membrane</keyword>
<dbReference type="GO" id="GO:0004222">
    <property type="term" value="F:metalloendopeptidase activity"/>
    <property type="evidence" value="ECO:0007669"/>
    <property type="project" value="UniProtKB-UniRule"/>
</dbReference>
<dbReference type="PROSITE" id="PS50144">
    <property type="entry name" value="MATH"/>
    <property type="match status" value="1"/>
</dbReference>
<feature type="domain" description="Peptidase M12A" evidence="20">
    <location>
        <begin position="48"/>
        <end position="242"/>
    </location>
</feature>
<comment type="cofactor">
    <cofactor evidence="15 16">
        <name>Zn(2+)</name>
        <dbReference type="ChEBI" id="CHEBI:29105"/>
    </cofactor>
    <text evidence="15 16">Binds 1 zinc ion per subunit.</text>
</comment>
<comment type="caution">
    <text evidence="21">The sequence shown here is derived from an EMBL/GenBank/DDBJ whole genome shotgun (WGS) entry which is preliminary data.</text>
</comment>
<sequence length="644" mass="72482">MSAKPKGQGFTEVDIDDGKDWDIFDINEETGLDLEEGDIVIKKGDSKNSILGSEYRWPTTVPYYLEDSLEINAKGVVLKAFEQYQLKTCINFKPWSGEPNYISVFKGSGCFSSVGNRHVGKQRLSIGNNCDRLATVEHEFLHALGFWHEQSRADRNDYVNIMWDQIEAGKEHNFNNYDDTVSSALGFPYDYTSVMHYSKTAFNKDSKPTIVTKIPEFMDIIGQRMEFSYSDVRKLNRLYNCTTTSTFMDSCSFEQPNICGMIQGEDAKAKWVRVKSVDGGANTDYTNMGQCNGIGFFMHFSTATGNPRDNAYLESRLFYPKRGRQCLQFYMHNSGSADDQLNIWVHEYTKENPKAVLRLIQTFRGGLRNSWELHHVTLDASQKFRFVFEGVKGMRTSQGGLSLDDVNLSETQCPHHTWHIRNFTSLLATTPIGLYINGKSGSSNNMGMYLHLTSGPNDSQLQWPCPWRQATIALMDQHPNIQQRMDNQRMITTDPSKTSTDSLGNIKYFWDDPQKVGSLVKNPDGTFYYRGPGTGTSSFITHSRLKSRDFIKGSDVIFLLSLEDVTGLLETQPVPQPAGYIEGKSSLPSLSAVNTTSAVVFAFVALLTLLLVLASVVYGVRRLQRSGETDNERGNVPETVNGCK</sequence>
<gene>
    <name evidence="21" type="ORF">HF521_012004</name>
</gene>
<dbReference type="FunFam" id="2.60.120.200:FF:000037">
    <property type="entry name" value="Meprin A subunit"/>
    <property type="match status" value="1"/>
</dbReference>
<keyword evidence="7 15" id="KW-0378">Hydrolase</keyword>
<dbReference type="GO" id="GO:0006508">
    <property type="term" value="P:proteolysis"/>
    <property type="evidence" value="ECO:0007669"/>
    <property type="project" value="UniProtKB-KW"/>
</dbReference>
<feature type="active site" evidence="15">
    <location>
        <position position="139"/>
    </location>
</feature>
<dbReference type="InterPro" id="IPR001506">
    <property type="entry name" value="Peptidase_M12A"/>
</dbReference>
<dbReference type="PROSITE" id="PS50060">
    <property type="entry name" value="MAM_2"/>
    <property type="match status" value="1"/>
</dbReference>
<keyword evidence="12" id="KW-0865">Zymogen</keyword>
<evidence type="ECO:0000313" key="22">
    <source>
        <dbReference type="Proteomes" id="UP000606274"/>
    </source>
</evidence>
<feature type="domain" description="MAM" evidence="18">
    <location>
        <begin position="249"/>
        <end position="415"/>
    </location>
</feature>
<dbReference type="Pfam" id="PF00629">
    <property type="entry name" value="MAM"/>
    <property type="match status" value="1"/>
</dbReference>
<protein>
    <recommendedName>
        <fullName evidence="16">Metalloendopeptidase</fullName>
        <ecNumber evidence="16">3.4.24.-</ecNumber>
    </recommendedName>
</protein>
<evidence type="ECO:0000256" key="3">
    <source>
        <dbReference type="ARBA" id="ARBA00022670"/>
    </source>
</evidence>
<evidence type="ECO:0000256" key="9">
    <source>
        <dbReference type="ARBA" id="ARBA00022989"/>
    </source>
</evidence>
<dbReference type="FunFam" id="2.60.210.10:FF:000009">
    <property type="entry name" value="Meprin A subunit"/>
    <property type="match status" value="1"/>
</dbReference>
<keyword evidence="14" id="KW-0325">Glycoprotein</keyword>
<evidence type="ECO:0000256" key="17">
    <source>
        <dbReference type="SAM" id="Phobius"/>
    </source>
</evidence>
<comment type="subcellular location">
    <subcellularLocation>
        <location evidence="1">Membrane</location>
        <topology evidence="1">Single-pass type I membrane protein</topology>
    </subcellularLocation>
</comment>
<evidence type="ECO:0000256" key="10">
    <source>
        <dbReference type="ARBA" id="ARBA00023049"/>
    </source>
</evidence>
<keyword evidence="8 15" id="KW-0862">Zinc</keyword>
<dbReference type="PROSITE" id="PS51864">
    <property type="entry name" value="ASTACIN"/>
    <property type="match status" value="1"/>
</dbReference>